<sequence>MHNFRNSILKLVLFSIVPFAVVCYAVYLTGKTTDDFYKRFTSPQQNALIIGSSRAAGLSPAIIDSIVNKKYPKVKFYNYAFTWGHSPYGPAYLESIKKKLKTDTKNSLFIISVEPSTLMVDKNKPDSPEYYFENDKSLAETDFVNLNPNIPYLLENYDFSITKVLNDKIRPPVNPMAEVKILDNGEVDVISLKDYPPKRKVVEMKRKMILFQNLINGLKWSENRAKYLEKTIELLQQHGKVIMVRNPIDSTPYKIEQTRIPDFDEKMEQIAKKYKVSYTDYNLVPNDYKYLDLVHLNKKSRYEFSKVLGKKLLEN</sequence>
<protein>
    <submittedName>
        <fullName evidence="2">Uncharacterized protein</fullName>
    </submittedName>
</protein>
<dbReference type="Proteomes" id="UP000236738">
    <property type="component" value="Unassembled WGS sequence"/>
</dbReference>
<keyword evidence="1" id="KW-0472">Membrane</keyword>
<proteinExistence type="predicted"/>
<keyword evidence="3" id="KW-1185">Reference proteome</keyword>
<dbReference type="InterPro" id="IPR036514">
    <property type="entry name" value="SGNH_hydro_sf"/>
</dbReference>
<dbReference type="OrthoDB" id="1433719at2"/>
<evidence type="ECO:0000313" key="2">
    <source>
        <dbReference type="EMBL" id="SEF95088.1"/>
    </source>
</evidence>
<dbReference type="GO" id="GO:0016788">
    <property type="term" value="F:hydrolase activity, acting on ester bonds"/>
    <property type="evidence" value="ECO:0007669"/>
    <property type="project" value="UniProtKB-ARBA"/>
</dbReference>
<name>A0A1H5W6W5_9FLAO</name>
<evidence type="ECO:0000313" key="3">
    <source>
        <dbReference type="Proteomes" id="UP000236738"/>
    </source>
</evidence>
<dbReference type="EMBL" id="FNUS01000002">
    <property type="protein sequence ID" value="SEF95088.1"/>
    <property type="molecule type" value="Genomic_DNA"/>
</dbReference>
<keyword evidence="1" id="KW-1133">Transmembrane helix</keyword>
<dbReference type="AlphaFoldDB" id="A0A1H5W6W5"/>
<dbReference type="Gene3D" id="3.40.50.1110">
    <property type="entry name" value="SGNH hydrolase"/>
    <property type="match status" value="1"/>
</dbReference>
<accession>A0A1H5W6W5</accession>
<gene>
    <name evidence="2" type="ORF">SAMN05421847_1115</name>
</gene>
<dbReference type="SUPFAM" id="SSF52266">
    <property type="entry name" value="SGNH hydrolase"/>
    <property type="match status" value="1"/>
</dbReference>
<feature type="transmembrane region" description="Helical" evidence="1">
    <location>
        <begin position="7"/>
        <end position="27"/>
    </location>
</feature>
<evidence type="ECO:0000256" key="1">
    <source>
        <dbReference type="SAM" id="Phobius"/>
    </source>
</evidence>
<dbReference type="RefSeq" id="WP_103913120.1">
    <property type="nucleotide sequence ID" value="NZ_FNUS01000002.1"/>
</dbReference>
<reference evidence="3" key="1">
    <citation type="submission" date="2016-10" db="EMBL/GenBank/DDBJ databases">
        <authorList>
            <person name="Varghese N."/>
            <person name="Submissions S."/>
        </authorList>
    </citation>
    <scope>NUCLEOTIDE SEQUENCE [LARGE SCALE GENOMIC DNA]</scope>
    <source>
        <strain evidence="3">DSM 21580</strain>
    </source>
</reference>
<keyword evidence="1" id="KW-0812">Transmembrane</keyword>
<organism evidence="2 3">
    <name type="scientific">Halpernia humi</name>
    <dbReference type="NCBI Taxonomy" id="493375"/>
    <lineage>
        <taxon>Bacteria</taxon>
        <taxon>Pseudomonadati</taxon>
        <taxon>Bacteroidota</taxon>
        <taxon>Flavobacteriia</taxon>
        <taxon>Flavobacteriales</taxon>
        <taxon>Weeksellaceae</taxon>
        <taxon>Chryseobacterium group</taxon>
        <taxon>Halpernia</taxon>
    </lineage>
</organism>